<feature type="region of interest" description="Disordered" evidence="2">
    <location>
        <begin position="609"/>
        <end position="630"/>
    </location>
</feature>
<dbReference type="InterPro" id="IPR006569">
    <property type="entry name" value="CID_dom"/>
</dbReference>
<dbReference type="STRING" id="1611254.A0A2G5T453"/>
<feature type="coiled-coil region" evidence="1">
    <location>
        <begin position="42"/>
        <end position="69"/>
    </location>
</feature>
<feature type="region of interest" description="Disordered" evidence="2">
    <location>
        <begin position="492"/>
        <end position="597"/>
    </location>
</feature>
<feature type="region of interest" description="Disordered" evidence="2">
    <location>
        <begin position="1"/>
        <end position="40"/>
    </location>
</feature>
<evidence type="ECO:0000313" key="5">
    <source>
        <dbReference type="EMBL" id="PIC22184.1"/>
    </source>
</evidence>
<feature type="compositionally biased region" description="Basic and acidic residues" evidence="2">
    <location>
        <begin position="556"/>
        <end position="571"/>
    </location>
</feature>
<dbReference type="GO" id="GO:0003676">
    <property type="term" value="F:nucleic acid binding"/>
    <property type="evidence" value="ECO:0007669"/>
    <property type="project" value="InterPro"/>
</dbReference>
<organism evidence="5 6">
    <name type="scientific">Caenorhabditis nigoni</name>
    <dbReference type="NCBI Taxonomy" id="1611254"/>
    <lineage>
        <taxon>Eukaryota</taxon>
        <taxon>Metazoa</taxon>
        <taxon>Ecdysozoa</taxon>
        <taxon>Nematoda</taxon>
        <taxon>Chromadorea</taxon>
        <taxon>Rhabditida</taxon>
        <taxon>Rhabditina</taxon>
        <taxon>Rhabditomorpha</taxon>
        <taxon>Rhabditoidea</taxon>
        <taxon>Rhabditidae</taxon>
        <taxon>Peloderinae</taxon>
        <taxon>Caenorhabditis</taxon>
    </lineage>
</organism>
<gene>
    <name evidence="5" type="primary">Cni-tag-65</name>
    <name evidence="5" type="synonym">Cnig_chr_V.g16325</name>
    <name evidence="5" type="ORF">B9Z55_016325</name>
</gene>
<dbReference type="AlphaFoldDB" id="A0A2G5T453"/>
<dbReference type="PROSITE" id="PS50174">
    <property type="entry name" value="G_PATCH"/>
    <property type="match status" value="1"/>
</dbReference>
<dbReference type="Proteomes" id="UP000230233">
    <property type="component" value="Chromosome V"/>
</dbReference>
<evidence type="ECO:0000259" key="3">
    <source>
        <dbReference type="PROSITE" id="PS50174"/>
    </source>
</evidence>
<evidence type="ECO:0000256" key="2">
    <source>
        <dbReference type="SAM" id="MobiDB-lite"/>
    </source>
</evidence>
<comment type="caution">
    <text evidence="5">The sequence shown here is derived from an EMBL/GenBank/DDBJ whole genome shotgun (WGS) entry which is preliminary data.</text>
</comment>
<dbReference type="Gene3D" id="1.25.40.90">
    <property type="match status" value="1"/>
</dbReference>
<proteinExistence type="predicted"/>
<feature type="domain" description="CID" evidence="4">
    <location>
        <begin position="96"/>
        <end position="239"/>
    </location>
</feature>
<evidence type="ECO:0000259" key="4">
    <source>
        <dbReference type="PROSITE" id="PS51391"/>
    </source>
</evidence>
<evidence type="ECO:0000256" key="1">
    <source>
        <dbReference type="SAM" id="Coils"/>
    </source>
</evidence>
<reference evidence="6" key="1">
    <citation type="submission" date="2017-10" db="EMBL/GenBank/DDBJ databases">
        <title>Rapid genome shrinkage in a self-fertile nematode reveals novel sperm competition proteins.</title>
        <authorList>
            <person name="Yin D."/>
            <person name="Schwarz E.M."/>
            <person name="Thomas C.G."/>
            <person name="Felde R.L."/>
            <person name="Korf I.F."/>
            <person name="Cutter A.D."/>
            <person name="Schartner C.M."/>
            <person name="Ralston E.J."/>
            <person name="Meyer B.J."/>
            <person name="Haag E.S."/>
        </authorList>
    </citation>
    <scope>NUCLEOTIDE SEQUENCE [LARGE SCALE GENOMIC DNA]</scope>
    <source>
        <strain evidence="6">JU1422</strain>
    </source>
</reference>
<dbReference type="PROSITE" id="PS51391">
    <property type="entry name" value="CID"/>
    <property type="match status" value="1"/>
</dbReference>
<dbReference type="PANTHER" id="PTHR12323:SF0">
    <property type="entry name" value="CALCIUM HOMEOSTASIS ENDOPLASMIC RETICULUM PROTEIN"/>
    <property type="match status" value="1"/>
</dbReference>
<dbReference type="InterPro" id="IPR056721">
    <property type="entry name" value="DUF7819"/>
</dbReference>
<feature type="compositionally biased region" description="Polar residues" evidence="2">
    <location>
        <begin position="1"/>
        <end position="20"/>
    </location>
</feature>
<accession>A0A2G5T453</accession>
<dbReference type="Pfam" id="PF04818">
    <property type="entry name" value="CID"/>
    <property type="match status" value="1"/>
</dbReference>
<dbReference type="Pfam" id="PF01585">
    <property type="entry name" value="G-patch"/>
    <property type="match status" value="1"/>
</dbReference>
<dbReference type="SMART" id="SM00443">
    <property type="entry name" value="G_patch"/>
    <property type="match status" value="1"/>
</dbReference>
<dbReference type="InterPro" id="IPR008942">
    <property type="entry name" value="ENTH_VHS"/>
</dbReference>
<dbReference type="Pfam" id="PF25127">
    <property type="entry name" value="DUF7819"/>
    <property type="match status" value="1"/>
</dbReference>
<evidence type="ECO:0008006" key="7">
    <source>
        <dbReference type="Google" id="ProtNLM"/>
    </source>
</evidence>
<dbReference type="OrthoDB" id="21470at2759"/>
<keyword evidence="6" id="KW-1185">Reference proteome</keyword>
<feature type="region of interest" description="Disordered" evidence="2">
    <location>
        <begin position="293"/>
        <end position="352"/>
    </location>
</feature>
<feature type="compositionally biased region" description="Low complexity" evidence="2">
    <location>
        <begin position="536"/>
        <end position="555"/>
    </location>
</feature>
<name>A0A2G5T453_9PELO</name>
<evidence type="ECO:0000313" key="6">
    <source>
        <dbReference type="Proteomes" id="UP000230233"/>
    </source>
</evidence>
<dbReference type="GO" id="GO:0048471">
    <property type="term" value="C:perinuclear region of cytoplasm"/>
    <property type="evidence" value="ECO:0007669"/>
    <property type="project" value="TreeGrafter"/>
</dbReference>
<dbReference type="PANTHER" id="PTHR12323">
    <property type="entry name" value="SR-RELATED CTD ASSOCIATED FACTOR 6"/>
    <property type="match status" value="1"/>
</dbReference>
<dbReference type="InterPro" id="IPR000467">
    <property type="entry name" value="G_patch_dom"/>
</dbReference>
<dbReference type="GO" id="GO:0006874">
    <property type="term" value="P:intracellular calcium ion homeostasis"/>
    <property type="evidence" value="ECO:0007669"/>
    <property type="project" value="TreeGrafter"/>
</dbReference>
<keyword evidence="1" id="KW-0175">Coiled coil</keyword>
<protein>
    <recommendedName>
        <fullName evidence="7">G-patch domain-containing protein</fullName>
    </recommendedName>
</protein>
<feature type="compositionally biased region" description="Acidic residues" evidence="2">
    <location>
        <begin position="342"/>
        <end position="352"/>
    </location>
</feature>
<dbReference type="EMBL" id="PDUG01000005">
    <property type="protein sequence ID" value="PIC22184.1"/>
    <property type="molecule type" value="Genomic_DNA"/>
</dbReference>
<feature type="domain" description="G-patch" evidence="3">
    <location>
        <begin position="595"/>
        <end position="645"/>
    </location>
</feature>
<sequence>MFENSSWRGSNEPPGQSWRNSDVPHPSQDRQSIPSLMDPPEVVELKKKIEDLRQKIVDSEQNLNAHKDGMDNLIMAHLKSTIRAAETQKIDKLLTDHNLNIEELNRFLDAMSTAKCSKDLISQAKRWIFDNCTSDQLREIILLFLLNKVKDEASGEFLRLHILYLINDWAFHCQRKKEENQMKMLTRYVPKMYAYCIELSSSSELSNKLEGKLLGEWEGRGYFTDAVFKQLRNTVQIVSTDREIERSSYGAARESIRSNLLATFEAYEQQHLTYAQHIQKQIEDAERKIEEFRHGPSCGPAPQLSHGPQSRRSRFDQAPSVDSRSYSQNPPPHSNSWQRDEPDGEDIDGMPFEEESLKPKKSYMALPAGIMTPLVPMDMFEYKPLDPEKLEMPAAVPPSSRLFAAKNMFRKGIEMDMTLADGAMAEDENLLKYPLEFLERKSTTRKKFLEEERCSIEEIIINKPNKEEQELFRNARKLKEEEQIRKIRASVDSYYATQEPPENLREGSPGRRSTSRSPERRSPSRSPSPRRRRRSPSSSSGSSSSGSSSSSSSRRSSPDRGRDRGGFEPRRGFSGGGFQDRPSFGFRPANEPLSSDNKGAQLMAKMGWTSGKGLGSNESGIVDPVSGGEVRDRNEQFMGLGRTLDPYEQFRKQRSGTYHERGVFHRK</sequence>